<organism evidence="4 5">
    <name type="scientific">Gryllus longicercus</name>
    <dbReference type="NCBI Taxonomy" id="2509291"/>
    <lineage>
        <taxon>Eukaryota</taxon>
        <taxon>Metazoa</taxon>
        <taxon>Ecdysozoa</taxon>
        <taxon>Arthropoda</taxon>
        <taxon>Hexapoda</taxon>
        <taxon>Insecta</taxon>
        <taxon>Pterygota</taxon>
        <taxon>Neoptera</taxon>
        <taxon>Polyneoptera</taxon>
        <taxon>Orthoptera</taxon>
        <taxon>Ensifera</taxon>
        <taxon>Gryllidea</taxon>
        <taxon>Grylloidea</taxon>
        <taxon>Gryllidae</taxon>
        <taxon>Gryllinae</taxon>
        <taxon>Gryllus</taxon>
    </lineage>
</organism>
<evidence type="ECO:0008006" key="6">
    <source>
        <dbReference type="Google" id="ProtNLM"/>
    </source>
</evidence>
<reference evidence="4 5" key="1">
    <citation type="submission" date="2024-03" db="EMBL/GenBank/DDBJ databases">
        <title>The genome assembly and annotation of the cricket Gryllus longicercus Weissman &amp; Gray.</title>
        <authorList>
            <person name="Szrajer S."/>
            <person name="Gray D."/>
            <person name="Ylla G."/>
        </authorList>
    </citation>
    <scope>NUCLEOTIDE SEQUENCE [LARGE SCALE GENOMIC DNA]</scope>
    <source>
        <strain evidence="4">DAG 2021-001</strain>
        <tissue evidence="4">Whole body minus gut</tissue>
    </source>
</reference>
<keyword evidence="2" id="KW-0472">Membrane</keyword>
<feature type="transmembrane region" description="Helical" evidence="2">
    <location>
        <begin position="265"/>
        <end position="289"/>
    </location>
</feature>
<protein>
    <recommendedName>
        <fullName evidence="6">Osiris</fullName>
    </recommendedName>
</protein>
<sequence length="372" mass="38857">MLRPASKMLLVFLVASQAFATPIKEDPAVPDAAPVAAVAAAAAAADKAPAEAPVEAVQTKVKDAPPPPPEADKTAAAAPAESAADEPRDGRVLNNVETIGEREQALLSKLNTKCSQREVSSCVMLKMVTYVNKLLKKANIQVTEGLEISQTEAVVEEDLPAAEAEGARGLDEEEEETEEVQVGQLIANKVWAFVKSRSLRWNIFPEADVVLSASPDNEGALNLGLSMRAGKAVEMARKKNNNNMGPLLAAGVMKLGLIGGVAFKALALLVGKALILSKIAFLLGAILWLKKLFSQQRHVTYEVVAHPHSHSHSHVTSDAHGHGHDSYVGSSGWGRQLGAAPGSAAAAAPAAHDLAYRAHAPTANAAAASAST</sequence>
<evidence type="ECO:0000313" key="5">
    <source>
        <dbReference type="Proteomes" id="UP001378592"/>
    </source>
</evidence>
<keyword evidence="5" id="KW-1185">Reference proteome</keyword>
<dbReference type="GO" id="GO:0016020">
    <property type="term" value="C:membrane"/>
    <property type="evidence" value="ECO:0007669"/>
    <property type="project" value="TreeGrafter"/>
</dbReference>
<dbReference type="InterPro" id="IPR012464">
    <property type="entry name" value="DUF1676"/>
</dbReference>
<accession>A0AAN9VI69</accession>
<evidence type="ECO:0000256" key="1">
    <source>
        <dbReference type="SAM" id="MobiDB-lite"/>
    </source>
</evidence>
<dbReference type="Proteomes" id="UP001378592">
    <property type="component" value="Unassembled WGS sequence"/>
</dbReference>
<dbReference type="PANTHER" id="PTHR21879">
    <property type="entry name" value="FI03362P-RELATED-RELATED"/>
    <property type="match status" value="1"/>
</dbReference>
<comment type="caution">
    <text evidence="4">The sequence shown here is derived from an EMBL/GenBank/DDBJ whole genome shotgun (WGS) entry which is preliminary data.</text>
</comment>
<dbReference type="AlphaFoldDB" id="A0AAN9VI69"/>
<evidence type="ECO:0000313" key="4">
    <source>
        <dbReference type="EMBL" id="KAK7865360.1"/>
    </source>
</evidence>
<evidence type="ECO:0000256" key="2">
    <source>
        <dbReference type="SAM" id="Phobius"/>
    </source>
</evidence>
<proteinExistence type="predicted"/>
<dbReference type="PANTHER" id="PTHR21879:SF3">
    <property type="entry name" value="FI03378P"/>
    <property type="match status" value="1"/>
</dbReference>
<name>A0AAN9VI69_9ORTH</name>
<keyword evidence="2" id="KW-1133">Transmembrane helix</keyword>
<evidence type="ECO:0000256" key="3">
    <source>
        <dbReference type="SAM" id="SignalP"/>
    </source>
</evidence>
<gene>
    <name evidence="4" type="ORF">R5R35_001850</name>
</gene>
<dbReference type="Pfam" id="PF07898">
    <property type="entry name" value="DUF1676"/>
    <property type="match status" value="1"/>
</dbReference>
<keyword evidence="3" id="KW-0732">Signal</keyword>
<keyword evidence="2" id="KW-0812">Transmembrane</keyword>
<feature type="chain" id="PRO_5042973484" description="Osiris" evidence="3">
    <location>
        <begin position="21"/>
        <end position="372"/>
    </location>
</feature>
<feature type="signal peptide" evidence="3">
    <location>
        <begin position="1"/>
        <end position="20"/>
    </location>
</feature>
<feature type="region of interest" description="Disordered" evidence="1">
    <location>
        <begin position="54"/>
        <end position="91"/>
    </location>
</feature>
<dbReference type="EMBL" id="JAZDUA010000178">
    <property type="protein sequence ID" value="KAK7865360.1"/>
    <property type="molecule type" value="Genomic_DNA"/>
</dbReference>